<dbReference type="Pfam" id="PF05595">
    <property type="entry name" value="DUF771"/>
    <property type="match status" value="1"/>
</dbReference>
<protein>
    <submittedName>
        <fullName evidence="1">DUF771 domain-containing protein</fullName>
    </submittedName>
</protein>
<sequence>MPDKIWWTMKDLEQATGYGRKWLLQNILMRPEYRSVLDIENGGPVYYPECMGDMWKFIASGMKEFLEKYFGDILRYDRRHKWQRTKKEAAG</sequence>
<reference evidence="2" key="1">
    <citation type="journal article" date="2019" name="Int. J. Syst. Evol. Microbiol.">
        <title>The Global Catalogue of Microorganisms (GCM) 10K type strain sequencing project: providing services to taxonomists for standard genome sequencing and annotation.</title>
        <authorList>
            <consortium name="The Broad Institute Genomics Platform"/>
            <consortium name="The Broad Institute Genome Sequencing Center for Infectious Disease"/>
            <person name="Wu L."/>
            <person name="Ma J."/>
        </authorList>
    </citation>
    <scope>NUCLEOTIDE SEQUENCE [LARGE SCALE GENOMIC DNA]</scope>
    <source>
        <strain evidence="2">CCUG 42001</strain>
    </source>
</reference>
<evidence type="ECO:0000313" key="2">
    <source>
        <dbReference type="Proteomes" id="UP001596267"/>
    </source>
</evidence>
<accession>A0ABW1WF72</accession>
<comment type="caution">
    <text evidence="1">The sequence shown here is derived from an EMBL/GenBank/DDBJ whole genome shotgun (WGS) entry which is preliminary data.</text>
</comment>
<dbReference type="EMBL" id="JBHSTQ010000008">
    <property type="protein sequence ID" value="MFC6386730.1"/>
    <property type="molecule type" value="Genomic_DNA"/>
</dbReference>
<gene>
    <name evidence="1" type="ORF">ACFP7A_08950</name>
</gene>
<dbReference type="InterPro" id="IPR008489">
    <property type="entry name" value="DUF771"/>
</dbReference>
<organism evidence="1 2">
    <name type="scientific">Sporolactobacillus kofuensis</name>
    <dbReference type="NCBI Taxonomy" id="269672"/>
    <lineage>
        <taxon>Bacteria</taxon>
        <taxon>Bacillati</taxon>
        <taxon>Bacillota</taxon>
        <taxon>Bacilli</taxon>
        <taxon>Bacillales</taxon>
        <taxon>Sporolactobacillaceae</taxon>
        <taxon>Sporolactobacillus</taxon>
    </lineage>
</organism>
<dbReference type="Proteomes" id="UP001596267">
    <property type="component" value="Unassembled WGS sequence"/>
</dbReference>
<name>A0ABW1WF72_9BACL</name>
<proteinExistence type="predicted"/>
<keyword evidence="2" id="KW-1185">Reference proteome</keyword>
<evidence type="ECO:0000313" key="1">
    <source>
        <dbReference type="EMBL" id="MFC6386730.1"/>
    </source>
</evidence>